<protein>
    <submittedName>
        <fullName evidence="1">Uncharacterized protein</fullName>
    </submittedName>
</protein>
<gene>
    <name evidence="1" type="ORF">QWZ18_03785</name>
</gene>
<evidence type="ECO:0000313" key="1">
    <source>
        <dbReference type="EMBL" id="MDN3569748.1"/>
    </source>
</evidence>
<proteinExistence type="predicted"/>
<accession>A0ABT8AJ47</accession>
<dbReference type="EMBL" id="JAUFPT010000007">
    <property type="protein sequence ID" value="MDN3569748.1"/>
    <property type="molecule type" value="Genomic_DNA"/>
</dbReference>
<evidence type="ECO:0000313" key="2">
    <source>
        <dbReference type="Proteomes" id="UP001244297"/>
    </source>
</evidence>
<organism evidence="1 2">
    <name type="scientific">Methylobacterium longum</name>
    <dbReference type="NCBI Taxonomy" id="767694"/>
    <lineage>
        <taxon>Bacteria</taxon>
        <taxon>Pseudomonadati</taxon>
        <taxon>Pseudomonadota</taxon>
        <taxon>Alphaproteobacteria</taxon>
        <taxon>Hyphomicrobiales</taxon>
        <taxon>Methylobacteriaceae</taxon>
        <taxon>Methylobacterium</taxon>
    </lineage>
</organism>
<keyword evidence="2" id="KW-1185">Reference proteome</keyword>
<dbReference type="RefSeq" id="WP_238288878.1">
    <property type="nucleotide sequence ID" value="NZ_BPQS01000013.1"/>
</dbReference>
<reference evidence="2" key="1">
    <citation type="journal article" date="2019" name="Int. J. Syst. Evol. Microbiol.">
        <title>The Global Catalogue of Microorganisms (GCM) 10K type strain sequencing project: providing services to taxonomists for standard genome sequencing and annotation.</title>
        <authorList>
            <consortium name="The Broad Institute Genomics Platform"/>
            <consortium name="The Broad Institute Genome Sequencing Center for Infectious Disease"/>
            <person name="Wu L."/>
            <person name="Ma J."/>
        </authorList>
    </citation>
    <scope>NUCLEOTIDE SEQUENCE [LARGE SCALE GENOMIC DNA]</scope>
    <source>
        <strain evidence="2">CECT 7806</strain>
    </source>
</reference>
<name>A0ABT8AJ47_9HYPH</name>
<dbReference type="Proteomes" id="UP001244297">
    <property type="component" value="Unassembled WGS sequence"/>
</dbReference>
<comment type="caution">
    <text evidence="1">The sequence shown here is derived from an EMBL/GenBank/DDBJ whole genome shotgun (WGS) entry which is preliminary data.</text>
</comment>
<sequence length="157" mass="16182">MAHRGPDLTSLLGGLGPGAFCLLDGPNGTDLALVVSREGRREVLVLNRRRKADGDLPLLSNLAVDAVVVLLAAFVAPSGAVDPAASVSPRRVPGALYLTAAGNYLCGRDEFGRLATFDAASGLHGAINAEGLPQAVRWRVMVPQAGGVVTVYEAEPA</sequence>